<dbReference type="GeneID" id="54347151"/>
<name>A0A6A5RTV6_9PLEO</name>
<accession>A0A6A5RTV6</accession>
<dbReference type="RefSeq" id="XP_033451540.1">
    <property type="nucleotide sequence ID" value="XM_033589504.1"/>
</dbReference>
<organism evidence="2 3">
    <name type="scientific">Didymella exigua CBS 183.55</name>
    <dbReference type="NCBI Taxonomy" id="1150837"/>
    <lineage>
        <taxon>Eukaryota</taxon>
        <taxon>Fungi</taxon>
        <taxon>Dikarya</taxon>
        <taxon>Ascomycota</taxon>
        <taxon>Pezizomycotina</taxon>
        <taxon>Dothideomycetes</taxon>
        <taxon>Pleosporomycetidae</taxon>
        <taxon>Pleosporales</taxon>
        <taxon>Pleosporineae</taxon>
        <taxon>Didymellaceae</taxon>
        <taxon>Didymella</taxon>
    </lineage>
</organism>
<dbReference type="EMBL" id="ML978961">
    <property type="protein sequence ID" value="KAF1931292.1"/>
    <property type="molecule type" value="Genomic_DNA"/>
</dbReference>
<evidence type="ECO:0000313" key="2">
    <source>
        <dbReference type="EMBL" id="KAF1931292.1"/>
    </source>
</evidence>
<proteinExistence type="predicted"/>
<reference evidence="2" key="1">
    <citation type="journal article" date="2020" name="Stud. Mycol.">
        <title>101 Dothideomycetes genomes: a test case for predicting lifestyles and emergence of pathogens.</title>
        <authorList>
            <person name="Haridas S."/>
            <person name="Albert R."/>
            <person name="Binder M."/>
            <person name="Bloem J."/>
            <person name="Labutti K."/>
            <person name="Salamov A."/>
            <person name="Andreopoulos B."/>
            <person name="Baker S."/>
            <person name="Barry K."/>
            <person name="Bills G."/>
            <person name="Bluhm B."/>
            <person name="Cannon C."/>
            <person name="Castanera R."/>
            <person name="Culley D."/>
            <person name="Daum C."/>
            <person name="Ezra D."/>
            <person name="Gonzalez J."/>
            <person name="Henrissat B."/>
            <person name="Kuo A."/>
            <person name="Liang C."/>
            <person name="Lipzen A."/>
            <person name="Lutzoni F."/>
            <person name="Magnuson J."/>
            <person name="Mondo S."/>
            <person name="Nolan M."/>
            <person name="Ohm R."/>
            <person name="Pangilinan J."/>
            <person name="Park H.-J."/>
            <person name="Ramirez L."/>
            <person name="Alfaro M."/>
            <person name="Sun H."/>
            <person name="Tritt A."/>
            <person name="Yoshinaga Y."/>
            <person name="Zwiers L.-H."/>
            <person name="Turgeon B."/>
            <person name="Goodwin S."/>
            <person name="Spatafora J."/>
            <person name="Crous P."/>
            <person name="Grigoriev I."/>
        </authorList>
    </citation>
    <scope>NUCLEOTIDE SEQUENCE</scope>
    <source>
        <strain evidence="2">CBS 183.55</strain>
    </source>
</reference>
<dbReference type="OrthoDB" id="3787036at2759"/>
<evidence type="ECO:0000256" key="1">
    <source>
        <dbReference type="SAM" id="SignalP"/>
    </source>
</evidence>
<feature type="signal peptide" evidence="1">
    <location>
        <begin position="1"/>
        <end position="20"/>
    </location>
</feature>
<keyword evidence="1" id="KW-0732">Signal</keyword>
<dbReference type="Proteomes" id="UP000800082">
    <property type="component" value="Unassembled WGS sequence"/>
</dbReference>
<evidence type="ECO:0000313" key="3">
    <source>
        <dbReference type="Proteomes" id="UP000800082"/>
    </source>
</evidence>
<sequence>MKLYINITLLLAALLNFAYTLPAGGTDLSVPIDDTVALIDPTDRTSDTLTINGTTALSAGILTRDPVSGICQLNIGLVEHFPRGGTTGGRRASIFVGALMDGASKDVWWRWDSGESGYPNGRTTERRIDNYTIRIYDLTHPGDSLGFRWVHPDNNCPEDEWMDFNFNGVKWNDRARDCARGNCCKTGPFYGDGKDRMIRGIGCAFHC</sequence>
<dbReference type="AlphaFoldDB" id="A0A6A5RTV6"/>
<gene>
    <name evidence="2" type="ORF">M421DRAFT_343572</name>
</gene>
<protein>
    <submittedName>
        <fullName evidence="2">Uncharacterized protein</fullName>
    </submittedName>
</protein>
<keyword evidence="3" id="KW-1185">Reference proteome</keyword>
<feature type="chain" id="PRO_5025466411" evidence="1">
    <location>
        <begin position="21"/>
        <end position="207"/>
    </location>
</feature>